<dbReference type="InterPro" id="IPR050553">
    <property type="entry name" value="Thioredoxin_ResA/DsbE_sf"/>
</dbReference>
<evidence type="ECO:0000313" key="7">
    <source>
        <dbReference type="EMBL" id="CAA9426704.1"/>
    </source>
</evidence>
<protein>
    <submittedName>
        <fullName evidence="7">Cytochrome c-type biogenesis protein CcmG/DsbE, thiol:disulfide oxidoreductase</fullName>
    </submittedName>
</protein>
<dbReference type="AlphaFoldDB" id="A0A6J4PVJ0"/>
<dbReference type="PANTHER" id="PTHR42852">
    <property type="entry name" value="THIOL:DISULFIDE INTERCHANGE PROTEIN DSBE"/>
    <property type="match status" value="1"/>
</dbReference>
<evidence type="ECO:0000256" key="5">
    <source>
        <dbReference type="ARBA" id="ARBA00023284"/>
    </source>
</evidence>
<dbReference type="NCBIfam" id="TIGR00385">
    <property type="entry name" value="dsbE"/>
    <property type="match status" value="1"/>
</dbReference>
<sequence>MAKVSPFVLIPPVAFAALAGLFAAGMLRDDGQELPSALVGQIAPAFPETPLPGYPLPEGGVLADGEVKLVNFFASWCAPCRLEHPVLTALAEQGVPVYGIAYKDSPGNTADFLEELGNPYQGIAQDPDGRAAPDWGLYGVPETFVLAGDGTVIDRMPFPLTPELVESRLRPALAEAQGN</sequence>
<dbReference type="InterPro" id="IPR036249">
    <property type="entry name" value="Thioredoxin-like_sf"/>
</dbReference>
<feature type="domain" description="Thioredoxin" evidence="6">
    <location>
        <begin position="37"/>
        <end position="174"/>
    </location>
</feature>
<gene>
    <name evidence="7" type="ORF">AVDCRST_MAG15-2552</name>
</gene>
<evidence type="ECO:0000256" key="4">
    <source>
        <dbReference type="ARBA" id="ARBA00023157"/>
    </source>
</evidence>
<dbReference type="InterPro" id="IPR017937">
    <property type="entry name" value="Thioredoxin_CS"/>
</dbReference>
<dbReference type="Pfam" id="PF08534">
    <property type="entry name" value="Redoxin"/>
    <property type="match status" value="1"/>
</dbReference>
<keyword evidence="3" id="KW-0201">Cytochrome c-type biogenesis</keyword>
<evidence type="ECO:0000256" key="2">
    <source>
        <dbReference type="ARBA" id="ARBA00007758"/>
    </source>
</evidence>
<name>A0A6J4PVJ0_9RHOB</name>
<dbReference type="InterPro" id="IPR013740">
    <property type="entry name" value="Redoxin"/>
</dbReference>
<dbReference type="PROSITE" id="PS51352">
    <property type="entry name" value="THIOREDOXIN_2"/>
    <property type="match status" value="1"/>
</dbReference>
<organism evidence="7">
    <name type="scientific">uncultured Rubellimicrobium sp</name>
    <dbReference type="NCBI Taxonomy" id="543078"/>
    <lineage>
        <taxon>Bacteria</taxon>
        <taxon>Pseudomonadati</taxon>
        <taxon>Pseudomonadota</taxon>
        <taxon>Alphaproteobacteria</taxon>
        <taxon>Rhodobacterales</taxon>
        <taxon>Roseobacteraceae</taxon>
        <taxon>Rubellimicrobium</taxon>
        <taxon>environmental samples</taxon>
    </lineage>
</organism>
<evidence type="ECO:0000259" key="6">
    <source>
        <dbReference type="PROSITE" id="PS51352"/>
    </source>
</evidence>
<comment type="subcellular location">
    <subcellularLocation>
        <location evidence="1">Cell envelope</location>
    </subcellularLocation>
</comment>
<dbReference type="InterPro" id="IPR004799">
    <property type="entry name" value="Periplasmic_diS_OxRdtase_DsbE"/>
</dbReference>
<dbReference type="GO" id="GO:0030288">
    <property type="term" value="C:outer membrane-bounded periplasmic space"/>
    <property type="evidence" value="ECO:0007669"/>
    <property type="project" value="InterPro"/>
</dbReference>
<proteinExistence type="inferred from homology"/>
<comment type="similarity">
    <text evidence="2">Belongs to the thioredoxin family. DsbE subfamily.</text>
</comment>
<reference evidence="7" key="1">
    <citation type="submission" date="2020-02" db="EMBL/GenBank/DDBJ databases">
        <authorList>
            <person name="Meier V. D."/>
        </authorList>
    </citation>
    <scope>NUCLEOTIDE SEQUENCE</scope>
    <source>
        <strain evidence="7">AVDCRST_MAG15</strain>
    </source>
</reference>
<evidence type="ECO:0000256" key="3">
    <source>
        <dbReference type="ARBA" id="ARBA00022748"/>
    </source>
</evidence>
<dbReference type="EMBL" id="CADCUU010000381">
    <property type="protein sequence ID" value="CAA9426704.1"/>
    <property type="molecule type" value="Genomic_DNA"/>
</dbReference>
<keyword evidence="4" id="KW-1015">Disulfide bond</keyword>
<dbReference type="SUPFAM" id="SSF52833">
    <property type="entry name" value="Thioredoxin-like"/>
    <property type="match status" value="1"/>
</dbReference>
<dbReference type="GO" id="GO:0017004">
    <property type="term" value="P:cytochrome complex assembly"/>
    <property type="evidence" value="ECO:0007669"/>
    <property type="project" value="UniProtKB-KW"/>
</dbReference>
<dbReference type="Gene3D" id="3.40.30.10">
    <property type="entry name" value="Glutaredoxin"/>
    <property type="match status" value="1"/>
</dbReference>
<dbReference type="InterPro" id="IPR013766">
    <property type="entry name" value="Thioredoxin_domain"/>
</dbReference>
<evidence type="ECO:0000256" key="1">
    <source>
        <dbReference type="ARBA" id="ARBA00004196"/>
    </source>
</evidence>
<dbReference type="GO" id="GO:0015036">
    <property type="term" value="F:disulfide oxidoreductase activity"/>
    <property type="evidence" value="ECO:0007669"/>
    <property type="project" value="InterPro"/>
</dbReference>
<dbReference type="PANTHER" id="PTHR42852:SF6">
    <property type="entry name" value="THIOL:DISULFIDE INTERCHANGE PROTEIN DSBE"/>
    <property type="match status" value="1"/>
</dbReference>
<dbReference type="PROSITE" id="PS00194">
    <property type="entry name" value="THIOREDOXIN_1"/>
    <property type="match status" value="1"/>
</dbReference>
<accession>A0A6J4PVJ0</accession>
<keyword evidence="5" id="KW-0676">Redox-active center</keyword>